<dbReference type="EC" id="6.3.2.2" evidence="4"/>
<dbReference type="Proteomes" id="UP001231124">
    <property type="component" value="Unassembled WGS sequence"/>
</dbReference>
<comment type="catalytic activity">
    <reaction evidence="4">
        <text>L-cysteine + L-glutamate + ATP = gamma-L-glutamyl-L-cysteine + ADP + phosphate + H(+)</text>
        <dbReference type="Rhea" id="RHEA:13285"/>
        <dbReference type="ChEBI" id="CHEBI:15378"/>
        <dbReference type="ChEBI" id="CHEBI:29985"/>
        <dbReference type="ChEBI" id="CHEBI:30616"/>
        <dbReference type="ChEBI" id="CHEBI:35235"/>
        <dbReference type="ChEBI" id="CHEBI:43474"/>
        <dbReference type="ChEBI" id="CHEBI:58173"/>
        <dbReference type="ChEBI" id="CHEBI:456216"/>
        <dbReference type="EC" id="6.3.2.2"/>
    </reaction>
</comment>
<dbReference type="GO" id="GO:0016874">
    <property type="term" value="F:ligase activity"/>
    <property type="evidence" value="ECO:0007669"/>
    <property type="project" value="UniProtKB-KW"/>
</dbReference>
<dbReference type="InterPro" id="IPR014746">
    <property type="entry name" value="Gln_synth/guanido_kin_cat_dom"/>
</dbReference>
<reference evidence="5 6" key="1">
    <citation type="submission" date="2023-07" db="EMBL/GenBank/DDBJ databases">
        <title>Genomic Encyclopedia of Type Strains, Phase IV (KMG-IV): sequencing the most valuable type-strain genomes for metagenomic binning, comparative biology and taxonomic classification.</title>
        <authorList>
            <person name="Goeker M."/>
        </authorList>
    </citation>
    <scope>NUCLEOTIDE SEQUENCE [LARGE SCALE GENOMIC DNA]</scope>
    <source>
        <strain evidence="5 6">DSM 19013</strain>
    </source>
</reference>
<gene>
    <name evidence="5" type="ORF">QO012_004282</name>
</gene>
<dbReference type="PANTHER" id="PTHR36510">
    <property type="entry name" value="GLUTAMATE--CYSTEINE LIGASE 2-RELATED"/>
    <property type="match status" value="1"/>
</dbReference>
<name>A0ABU0I577_9HYPH</name>
<comment type="function">
    <text evidence="4">ATP-dependent carboxylate-amine ligase which exhibits weak glutamate--cysteine ligase activity.</text>
</comment>
<comment type="similarity">
    <text evidence="4">Belongs to the glutamate--cysteine ligase type 2 family. YbdK subfamily.</text>
</comment>
<evidence type="ECO:0000313" key="5">
    <source>
        <dbReference type="EMBL" id="MDQ0449760.1"/>
    </source>
</evidence>
<accession>A0ABU0I577</accession>
<evidence type="ECO:0000256" key="3">
    <source>
        <dbReference type="ARBA" id="ARBA00022840"/>
    </source>
</evidence>
<evidence type="ECO:0000256" key="1">
    <source>
        <dbReference type="ARBA" id="ARBA00022598"/>
    </source>
</evidence>
<keyword evidence="2 4" id="KW-0547">Nucleotide-binding</keyword>
<protein>
    <recommendedName>
        <fullName evidence="4">Putative glutamate--cysteine ligase 2</fullName>
        <ecNumber evidence="4">6.3.2.2</ecNumber>
    </recommendedName>
    <alternativeName>
        <fullName evidence="4">Gamma-glutamylcysteine synthetase 2</fullName>
        <shortName evidence="4">GCS 2</shortName>
        <shortName evidence="4">Gamma-GCS 2</shortName>
    </alternativeName>
</protein>
<dbReference type="Gene3D" id="3.30.590.20">
    <property type="match status" value="1"/>
</dbReference>
<sequence length="371" mass="40066">MSEHPYSFGIEEEYFLADAQTRGTPRGDLAAFHKEAEARLPETGRELVAAQIELCTPPLAVMAQARDNLGGQRALLKEIAARHGLTLMACGTHPLARRESQTASDGERYRDILSDLGLAARRALICGMHVHVEVPDPAARVDLMNRLLPFQPMLLALSASSPFWQGEATGMAAYRLCVFGEMPRTGLPELFADTAAYERFVAIMTRSGAIADASYLWWSLRPSIKFPTLELRIADACTRLEDSLCLAALFRCLVRLCVRRPDLNAGLDGVSRALALENLWRAQAHGTRAAWIDEAQGRAIPFAEALEAVLALVAEDARALGCTAEVARARAIVAEGTSADRQIAAYEAARTAGGDDRAALAAAVDWVAGAV</sequence>
<dbReference type="RefSeq" id="WP_238207439.1">
    <property type="nucleotide sequence ID" value="NZ_BPQE01000034.1"/>
</dbReference>
<proteinExistence type="inferred from homology"/>
<evidence type="ECO:0000256" key="4">
    <source>
        <dbReference type="HAMAP-Rule" id="MF_01609"/>
    </source>
</evidence>
<dbReference type="EMBL" id="JAUSVP010000017">
    <property type="protein sequence ID" value="MDQ0449760.1"/>
    <property type="molecule type" value="Genomic_DNA"/>
</dbReference>
<evidence type="ECO:0000256" key="2">
    <source>
        <dbReference type="ARBA" id="ARBA00022741"/>
    </source>
</evidence>
<evidence type="ECO:0000313" key="6">
    <source>
        <dbReference type="Proteomes" id="UP001231124"/>
    </source>
</evidence>
<keyword evidence="1 4" id="KW-0436">Ligase</keyword>
<dbReference type="PANTHER" id="PTHR36510:SF1">
    <property type="entry name" value="GLUTAMATE--CYSTEINE LIGASE 2-RELATED"/>
    <property type="match status" value="1"/>
</dbReference>
<dbReference type="HAMAP" id="MF_01609">
    <property type="entry name" value="Glu_cys_ligase_2"/>
    <property type="match status" value="1"/>
</dbReference>
<dbReference type="InterPro" id="IPR011793">
    <property type="entry name" value="YbdK"/>
</dbReference>
<keyword evidence="6" id="KW-1185">Reference proteome</keyword>
<organism evidence="5 6">
    <name type="scientific">Methylobacterium aerolatum</name>
    <dbReference type="NCBI Taxonomy" id="418708"/>
    <lineage>
        <taxon>Bacteria</taxon>
        <taxon>Pseudomonadati</taxon>
        <taxon>Pseudomonadota</taxon>
        <taxon>Alphaproteobacteria</taxon>
        <taxon>Hyphomicrobiales</taxon>
        <taxon>Methylobacteriaceae</taxon>
        <taxon>Methylobacterium</taxon>
    </lineage>
</organism>
<dbReference type="Pfam" id="PF04107">
    <property type="entry name" value="GCS2"/>
    <property type="match status" value="1"/>
</dbReference>
<dbReference type="NCBIfam" id="NF010039">
    <property type="entry name" value="PRK13515.1"/>
    <property type="match status" value="1"/>
</dbReference>
<dbReference type="InterPro" id="IPR050141">
    <property type="entry name" value="GCL_type2/YbdK_subfam"/>
</dbReference>
<keyword evidence="3 4" id="KW-0067">ATP-binding</keyword>
<dbReference type="SUPFAM" id="SSF55931">
    <property type="entry name" value="Glutamine synthetase/guanido kinase"/>
    <property type="match status" value="1"/>
</dbReference>
<dbReference type="NCBIfam" id="TIGR02050">
    <property type="entry name" value="gshA_cyan_rel"/>
    <property type="match status" value="1"/>
</dbReference>
<dbReference type="InterPro" id="IPR006336">
    <property type="entry name" value="GCS2"/>
</dbReference>
<comment type="caution">
    <text evidence="5">The sequence shown here is derived from an EMBL/GenBank/DDBJ whole genome shotgun (WGS) entry which is preliminary data.</text>
</comment>